<name>A0A0M3HPE4_ASCLU</name>
<protein>
    <submittedName>
        <fullName evidence="2">Uncharacterized protein</fullName>
    </submittedName>
</protein>
<dbReference type="WBParaSite" id="ALUE_0000374601-mRNA-1">
    <property type="protein sequence ID" value="ALUE_0000374601-mRNA-1"/>
    <property type="gene ID" value="ALUE_0000374601"/>
</dbReference>
<proteinExistence type="predicted"/>
<evidence type="ECO:0000313" key="1">
    <source>
        <dbReference type="Proteomes" id="UP000036681"/>
    </source>
</evidence>
<dbReference type="Proteomes" id="UP000036681">
    <property type="component" value="Unplaced"/>
</dbReference>
<keyword evidence="1" id="KW-1185">Reference proteome</keyword>
<organism evidence="1 2">
    <name type="scientific">Ascaris lumbricoides</name>
    <name type="common">Giant roundworm</name>
    <dbReference type="NCBI Taxonomy" id="6252"/>
    <lineage>
        <taxon>Eukaryota</taxon>
        <taxon>Metazoa</taxon>
        <taxon>Ecdysozoa</taxon>
        <taxon>Nematoda</taxon>
        <taxon>Chromadorea</taxon>
        <taxon>Rhabditida</taxon>
        <taxon>Spirurina</taxon>
        <taxon>Ascaridomorpha</taxon>
        <taxon>Ascaridoidea</taxon>
        <taxon>Ascarididae</taxon>
        <taxon>Ascaris</taxon>
    </lineage>
</organism>
<reference evidence="2" key="1">
    <citation type="submission" date="2017-02" db="UniProtKB">
        <authorList>
            <consortium name="WormBaseParasite"/>
        </authorList>
    </citation>
    <scope>IDENTIFICATION</scope>
</reference>
<evidence type="ECO:0000313" key="2">
    <source>
        <dbReference type="WBParaSite" id="ALUE_0000374601-mRNA-1"/>
    </source>
</evidence>
<sequence length="92" mass="10677">MVLTGRLIGMFDTNHDIQTQETEQNLEAVLRMNPKECYRWYIDTFIMRLGRTIDCWQQAGQNLCIQNYCNCRGAKNVRSTMAQKAKRAVCIG</sequence>
<dbReference type="AlphaFoldDB" id="A0A0M3HPE4"/>
<accession>A0A0M3HPE4</accession>